<keyword evidence="4" id="KW-1185">Reference proteome</keyword>
<evidence type="ECO:0000313" key="2">
    <source>
        <dbReference type="EMBL" id="SPZ05874.1"/>
    </source>
</evidence>
<evidence type="ECO:0000313" key="3">
    <source>
        <dbReference type="Proteomes" id="UP000250443"/>
    </source>
</evidence>
<dbReference type="AlphaFoldDB" id="A0A2X2CET4"/>
<reference evidence="2 3" key="1">
    <citation type="submission" date="2018-06" db="EMBL/GenBank/DDBJ databases">
        <authorList>
            <consortium name="Pathogen Informatics"/>
            <person name="Doyle S."/>
        </authorList>
    </citation>
    <scope>NUCLEOTIDE SEQUENCE [LARGE SCALE GENOMIC DNA]</scope>
    <source>
        <strain evidence="2 3">NCTC11842</strain>
    </source>
</reference>
<name>A0A2X2CET4_PSELU</name>
<organism evidence="2 3">
    <name type="scientific">Pseudomonas luteola</name>
    <dbReference type="NCBI Taxonomy" id="47886"/>
    <lineage>
        <taxon>Bacteria</taxon>
        <taxon>Pseudomonadati</taxon>
        <taxon>Pseudomonadota</taxon>
        <taxon>Gammaproteobacteria</taxon>
        <taxon>Pseudomonadales</taxon>
        <taxon>Pseudomonadaceae</taxon>
        <taxon>Pseudomonas</taxon>
    </lineage>
</organism>
<dbReference type="Proteomes" id="UP000250443">
    <property type="component" value="Unassembled WGS sequence"/>
</dbReference>
<sequence>MSPRNALSLSARFMALTQRLRLGQSASRVLHRASRLDLDFQPLPKDVESIWWDEGLPLYQLISLSRGALSGPVQEDKAPAYELLSQLIKTRQINYSSFDLRWINGVYTRHPAVSTVSASSFEELAATPYCRRHVRIISYRDFESTLGQALAGNRFSLQLREASWRGSRLFWYGDEQQVCAFAGAVAYARLRGLEYLLPAELTTYQLDPAAVETLGEAFHVLAVPSECWNERGFVKLLIDNAIPYARLTLPGHPEQLEWLLLPRQSPLSDALGQGLKLAGAPDLLVRLRQIGAIPDERTPTAPLPPEESGGA</sequence>
<dbReference type="EMBL" id="UAUF01000011">
    <property type="protein sequence ID" value="SPZ05874.1"/>
    <property type="molecule type" value="Genomic_DNA"/>
</dbReference>
<proteinExistence type="predicted"/>
<evidence type="ECO:0000313" key="4">
    <source>
        <dbReference type="Proteomes" id="UP000626180"/>
    </source>
</evidence>
<evidence type="ECO:0000313" key="1">
    <source>
        <dbReference type="EMBL" id="MBF8640538.1"/>
    </source>
</evidence>
<dbReference type="RefSeq" id="WP_010797979.1">
    <property type="nucleotide sequence ID" value="NZ_FQYS01000003.1"/>
</dbReference>
<reference evidence="1 4" key="2">
    <citation type="submission" date="2020-10" db="EMBL/GenBank/DDBJ databases">
        <title>Genome sequences of Pseudomonas isolates.</title>
        <authorList>
            <person name="Wessels L."/>
            <person name="Reich F."/>
            <person name="Hammerl J."/>
        </authorList>
    </citation>
    <scope>NUCLEOTIDE SEQUENCE [LARGE SCALE GENOMIC DNA]</scope>
    <source>
        <strain evidence="1 4">20-MO00624-0</strain>
    </source>
</reference>
<dbReference type="EMBL" id="JADMCD010000003">
    <property type="protein sequence ID" value="MBF8640538.1"/>
    <property type="molecule type" value="Genomic_DNA"/>
</dbReference>
<dbReference type="Proteomes" id="UP000626180">
    <property type="component" value="Unassembled WGS sequence"/>
</dbReference>
<protein>
    <submittedName>
        <fullName evidence="2">Uncharacterized protein</fullName>
    </submittedName>
</protein>
<accession>A0A2X2CET4</accession>
<gene>
    <name evidence="1" type="ORF">IRZ65_07580</name>
    <name evidence="2" type="ORF">NCTC11842_01815</name>
</gene>